<organism evidence="1 2">
    <name type="scientific">Chenggangzhangella methanolivorans</name>
    <dbReference type="NCBI Taxonomy" id="1437009"/>
    <lineage>
        <taxon>Bacteria</taxon>
        <taxon>Pseudomonadati</taxon>
        <taxon>Pseudomonadota</taxon>
        <taxon>Alphaproteobacteria</taxon>
        <taxon>Hyphomicrobiales</taxon>
        <taxon>Methylopilaceae</taxon>
        <taxon>Chenggangzhangella</taxon>
    </lineage>
</organism>
<protein>
    <recommendedName>
        <fullName evidence="3">Alpha/beta hydrolase</fullName>
    </recommendedName>
</protein>
<evidence type="ECO:0000313" key="1">
    <source>
        <dbReference type="EMBL" id="QZO00851.1"/>
    </source>
</evidence>
<proteinExistence type="predicted"/>
<sequence>MTIAPERADRAKLSWPLMDTAARRALSVGLMEGLSANLDWFPRYQVYLRDERPPALIVWGPRDGYMPEAAALIREFLGRMHPPLSRT</sequence>
<evidence type="ECO:0008006" key="3">
    <source>
        <dbReference type="Google" id="ProtNLM"/>
    </source>
</evidence>
<keyword evidence="2" id="KW-1185">Reference proteome</keyword>
<dbReference type="AlphaFoldDB" id="A0A9E6R9W2"/>
<dbReference type="Proteomes" id="UP000825701">
    <property type="component" value="Chromosome"/>
</dbReference>
<dbReference type="EMBL" id="CP081869">
    <property type="protein sequence ID" value="QZO00851.1"/>
    <property type="molecule type" value="Genomic_DNA"/>
</dbReference>
<gene>
    <name evidence="1" type="ORF">K6K41_04110</name>
</gene>
<evidence type="ECO:0000313" key="2">
    <source>
        <dbReference type="Proteomes" id="UP000825701"/>
    </source>
</evidence>
<name>A0A9E6R9W2_9HYPH</name>
<dbReference type="KEGG" id="cmet:K6K41_04110"/>
<accession>A0A9E6R9W2</accession>
<reference evidence="1" key="1">
    <citation type="submission" date="2021-08" db="EMBL/GenBank/DDBJ databases">
        <authorList>
            <person name="Zhang H."/>
            <person name="Xu M."/>
            <person name="Yu Z."/>
            <person name="Yang L."/>
            <person name="Cai Y."/>
        </authorList>
    </citation>
    <scope>NUCLEOTIDE SEQUENCE</scope>
    <source>
        <strain evidence="1">CHL1</strain>
    </source>
</reference>
<dbReference type="RefSeq" id="WP_378146409.1">
    <property type="nucleotide sequence ID" value="NZ_CP081869.1"/>
</dbReference>